<sequence length="477" mass="53278">MVMSFQPFNVIEPWVFETITPSQFITFTMPNPLNHRRLLHALVIRVAVLDSPIATADDEVPLIAAMIVPNHRETDWNFCTESGHLQLLYDSHNVSRLILIGNNPPPNPEPSIYIRPQVTGPLEKQRLENELKPLLMALHPKVSFHRRLPETIILTYEDDVVYRVTIAKFVGPIVGEFVVEDVELEGNRDRSKMLRRRLRFKRMPNLIQSQVPLIPVISDDEATTHVDLESLRKIVNAKFDVDTSVLVHPYLPPMVAGLFLIASHLNERIQQGFTPRALCLGIGGGVLLSFMKTQLGFDVVGVEADKVVLTAATKHFGFNKSGSIRFIVGDAIEVIQNFPSQKIKGDSDGLKVNNDVLDAKFDVVMVDLDSNEAQNGISAPPPEFVKKPVFKAARSLLDDRGVLIINVVPLNELFYTTLVKDLKDTFYTVYGIDVGNQGNFVVVATVSPTSSNDHDNDFLKKLTSVIPGTYKDTIVEL</sequence>
<dbReference type="InterPro" id="IPR051419">
    <property type="entry name" value="Lys/N-term_MeTrsfase_sf"/>
</dbReference>
<dbReference type="CDD" id="cd02440">
    <property type="entry name" value="AdoMet_MTases"/>
    <property type="match status" value="1"/>
</dbReference>
<dbReference type="GO" id="GO:0032259">
    <property type="term" value="P:methylation"/>
    <property type="evidence" value="ECO:0007669"/>
    <property type="project" value="UniProtKB-KW"/>
</dbReference>
<evidence type="ECO:0000313" key="5">
    <source>
        <dbReference type="Proteomes" id="UP001177003"/>
    </source>
</evidence>
<evidence type="ECO:0000256" key="2">
    <source>
        <dbReference type="ARBA" id="ARBA00022603"/>
    </source>
</evidence>
<dbReference type="InterPro" id="IPR029063">
    <property type="entry name" value="SAM-dependent_MTases_sf"/>
</dbReference>
<dbReference type="GO" id="GO:0008168">
    <property type="term" value="F:methyltransferase activity"/>
    <property type="evidence" value="ECO:0007669"/>
    <property type="project" value="UniProtKB-KW"/>
</dbReference>
<evidence type="ECO:0000256" key="1">
    <source>
        <dbReference type="ARBA" id="ARBA00008361"/>
    </source>
</evidence>
<keyword evidence="2" id="KW-0489">Methyltransferase</keyword>
<keyword evidence="5" id="KW-1185">Reference proteome</keyword>
<dbReference type="Gene3D" id="3.40.50.150">
    <property type="entry name" value="Vaccinia Virus protein VP39"/>
    <property type="match status" value="1"/>
</dbReference>
<name>A0AA35VEW7_LACSI</name>
<gene>
    <name evidence="4" type="ORF">LSALG_LOCUS10722</name>
</gene>
<dbReference type="EMBL" id="OX465078">
    <property type="protein sequence ID" value="CAI9270410.1"/>
    <property type="molecule type" value="Genomic_DNA"/>
</dbReference>
<reference evidence="4" key="1">
    <citation type="submission" date="2023-04" db="EMBL/GenBank/DDBJ databases">
        <authorList>
            <person name="Vijverberg K."/>
            <person name="Xiong W."/>
            <person name="Schranz E."/>
        </authorList>
    </citation>
    <scope>NUCLEOTIDE SEQUENCE</scope>
</reference>
<keyword evidence="3" id="KW-0808">Transferase</keyword>
<protein>
    <recommendedName>
        <fullName evidence="6">Methyltransferase-like protein 13</fullName>
    </recommendedName>
</protein>
<dbReference type="AlphaFoldDB" id="A0AA35VEW7"/>
<evidence type="ECO:0008006" key="6">
    <source>
        <dbReference type="Google" id="ProtNLM"/>
    </source>
</evidence>
<dbReference type="Proteomes" id="UP001177003">
    <property type="component" value="Chromosome 2"/>
</dbReference>
<dbReference type="SUPFAM" id="SSF53335">
    <property type="entry name" value="S-adenosyl-L-methionine-dependent methyltransferases"/>
    <property type="match status" value="1"/>
</dbReference>
<dbReference type="PANTHER" id="PTHR12176">
    <property type="entry name" value="SAM-DEPENDENT METHYLTRANSFERASE SUPERFAMILY PROTEIN"/>
    <property type="match status" value="1"/>
</dbReference>
<evidence type="ECO:0000256" key="3">
    <source>
        <dbReference type="ARBA" id="ARBA00022679"/>
    </source>
</evidence>
<dbReference type="PANTHER" id="PTHR12176:SF59">
    <property type="entry name" value="METHYLTRANSFERASE DOMAIN-CONTAINING PROTEIN-RELATED"/>
    <property type="match status" value="1"/>
</dbReference>
<organism evidence="4 5">
    <name type="scientific">Lactuca saligna</name>
    <name type="common">Willowleaf lettuce</name>
    <dbReference type="NCBI Taxonomy" id="75948"/>
    <lineage>
        <taxon>Eukaryota</taxon>
        <taxon>Viridiplantae</taxon>
        <taxon>Streptophyta</taxon>
        <taxon>Embryophyta</taxon>
        <taxon>Tracheophyta</taxon>
        <taxon>Spermatophyta</taxon>
        <taxon>Magnoliopsida</taxon>
        <taxon>eudicotyledons</taxon>
        <taxon>Gunneridae</taxon>
        <taxon>Pentapetalae</taxon>
        <taxon>asterids</taxon>
        <taxon>campanulids</taxon>
        <taxon>Asterales</taxon>
        <taxon>Asteraceae</taxon>
        <taxon>Cichorioideae</taxon>
        <taxon>Cichorieae</taxon>
        <taxon>Lactucinae</taxon>
        <taxon>Lactuca</taxon>
    </lineage>
</organism>
<comment type="similarity">
    <text evidence="1">Belongs to the methyltransferase superfamily.</text>
</comment>
<evidence type="ECO:0000313" key="4">
    <source>
        <dbReference type="EMBL" id="CAI9270410.1"/>
    </source>
</evidence>
<accession>A0AA35VEW7</accession>
<proteinExistence type="inferred from homology"/>